<accession>A0A1C2DDA9</accession>
<keyword evidence="2" id="KW-1185">Reference proteome</keyword>
<gene>
    <name evidence="1" type="ORF">QV13_24330</name>
</gene>
<evidence type="ECO:0000313" key="1">
    <source>
        <dbReference type="EMBL" id="OCX12727.1"/>
    </source>
</evidence>
<protein>
    <submittedName>
        <fullName evidence="1">Uncharacterized protein</fullName>
    </submittedName>
</protein>
<comment type="caution">
    <text evidence="1">The sequence shown here is derived from an EMBL/GenBank/DDBJ whole genome shotgun (WGS) entry which is preliminary data.</text>
</comment>
<reference evidence="1 2" key="1">
    <citation type="submission" date="2016-08" db="EMBL/GenBank/DDBJ databases">
        <title>Whole genome sequence of Mesorhizobium sp. strain UASWS1009 isolated from industrial sewage.</title>
        <authorList>
            <person name="Crovadore J."/>
            <person name="Calmin G."/>
            <person name="Chablais R."/>
            <person name="Cochard B."/>
            <person name="Lefort F."/>
        </authorList>
    </citation>
    <scope>NUCLEOTIDE SEQUENCE [LARGE SCALE GENOMIC DNA]</scope>
    <source>
        <strain evidence="1 2">UASWS1009</strain>
    </source>
</reference>
<sequence length="237" mass="27493">MELAFKEYLRLIHPAFVLESIDKPGKTVGINLALSRIKDPTIGNISISDVDHLKIRSAINLRNELVHYEFDHGIEATEAKFSEIFAFVIFFYREHLDLTPPDFIDEDDLQKILQRVKARAEMLQKARIYAKSNEGEVWLCPECNEDTFIVAEEQCCFCQRRELVSDCESCGQMVFACDVIETDSFLEWDYDEGRMTLIERYDLPATCCPECSSGITAKIEDFRRAQYYEDLAKESRR</sequence>
<proteinExistence type="predicted"/>
<dbReference type="Proteomes" id="UP000094412">
    <property type="component" value="Unassembled WGS sequence"/>
</dbReference>
<evidence type="ECO:0000313" key="2">
    <source>
        <dbReference type="Proteomes" id="UP000094412"/>
    </source>
</evidence>
<organism evidence="1 2">
    <name type="scientific">Mesorhizobium hungaricum</name>
    <dbReference type="NCBI Taxonomy" id="1566387"/>
    <lineage>
        <taxon>Bacteria</taxon>
        <taxon>Pseudomonadati</taxon>
        <taxon>Pseudomonadota</taxon>
        <taxon>Alphaproteobacteria</taxon>
        <taxon>Hyphomicrobiales</taxon>
        <taxon>Phyllobacteriaceae</taxon>
        <taxon>Mesorhizobium</taxon>
    </lineage>
</organism>
<dbReference type="AlphaFoldDB" id="A0A1C2DDA9"/>
<dbReference type="EMBL" id="MDEO01000036">
    <property type="protein sequence ID" value="OCX12727.1"/>
    <property type="molecule type" value="Genomic_DNA"/>
</dbReference>
<name>A0A1C2DDA9_9HYPH</name>